<dbReference type="Pfam" id="PF18697">
    <property type="entry name" value="MLVIN_C"/>
    <property type="match status" value="1"/>
</dbReference>
<reference evidence="9" key="1">
    <citation type="submission" date="2025-08" db="UniProtKB">
        <authorList>
            <consortium name="Ensembl"/>
        </authorList>
    </citation>
    <scope>IDENTIFICATION</scope>
</reference>
<dbReference type="Gene3D" id="3.30.420.10">
    <property type="entry name" value="Ribonuclease H-like superfamily/Ribonuclease H"/>
    <property type="match status" value="2"/>
</dbReference>
<dbReference type="Proteomes" id="UP000694410">
    <property type="component" value="Unplaced"/>
</dbReference>
<keyword evidence="3" id="KW-0540">Nuclease</keyword>
<keyword evidence="2" id="KW-0548">Nucleotidyltransferase</keyword>
<evidence type="ECO:0000256" key="5">
    <source>
        <dbReference type="ARBA" id="ARBA00022801"/>
    </source>
</evidence>
<evidence type="ECO:0000256" key="1">
    <source>
        <dbReference type="ARBA" id="ARBA00022679"/>
    </source>
</evidence>
<keyword evidence="10" id="KW-1185">Reference proteome</keyword>
<evidence type="ECO:0000256" key="2">
    <source>
        <dbReference type="ARBA" id="ARBA00022695"/>
    </source>
</evidence>
<evidence type="ECO:0000256" key="3">
    <source>
        <dbReference type="ARBA" id="ARBA00022722"/>
    </source>
</evidence>
<dbReference type="GO" id="GO:0015074">
    <property type="term" value="P:DNA integration"/>
    <property type="evidence" value="ECO:0007669"/>
    <property type="project" value="InterPro"/>
</dbReference>
<dbReference type="PANTHER" id="PTHR41694:SF5">
    <property type="entry name" value="RIBONUCLEASE H"/>
    <property type="match status" value="1"/>
</dbReference>
<dbReference type="FunFam" id="3.30.420.10:FF:000032">
    <property type="entry name" value="Retrovirus-related Pol polyprotein from transposon 297-like Protein"/>
    <property type="match status" value="1"/>
</dbReference>
<dbReference type="Gene3D" id="1.10.340.70">
    <property type="match status" value="1"/>
</dbReference>
<sequence length="582" mass="66007">MLISSPGLELKTTTAQNPAQFLFGELTGKLIHNCIETVELQTKVRPDFQDQELKGGEKWFIDGSSRVVEGKRKSGYAIINGTTGQTIESGPLQASWSAQACELYALLRALQGLKGKRGTIYTDSRYAFGVVHTFGKIWEERGLINTKGKGLIHGEIIRQILEAVREPQEISVVHVKGHQTGWQFHTRGNNWADKEAKRAALLTVSIPEIVPKESPEVSMLPSEKELEEFKRVGGYLEKGKWWLPDGIELVPKGIAKGILRRLHEQTHWGTRALAEQFLKFFGCKGIFELAKQEVQGCVICQKVNRANFKQSTWGSRPLSYRPFERIQVDFTELPKIGRNKYVLVIVDKLTHWVEAFPRAKAIAQTVSKILLEEIIPRYGIVDHIDSDQGTHFTSKIIKQLSEALGIRWQYHTPWHPQSSGQVERMNQTLKSQLSKLMIETKMSWIKCLPLALLNIRTMPHSGTGLSPFEMLYGMPYKHGMPVAHPQVEDVRIQPYLISINKNLQELRRRGLIPQSTTLGFPIHQIRPGDKVLIKVWKELPLSPHWEGPFLVLLTTDTAIRTAEKGWTHSSRAKKVTDYNSSE</sequence>
<evidence type="ECO:0000259" key="8">
    <source>
        <dbReference type="PROSITE" id="PS50994"/>
    </source>
</evidence>
<dbReference type="Gene3D" id="2.30.30.850">
    <property type="match status" value="1"/>
</dbReference>
<name>A0A8C0TXE7_CYACU</name>
<dbReference type="InterPro" id="IPR002156">
    <property type="entry name" value="RNaseH_domain"/>
</dbReference>
<dbReference type="Pfam" id="PF00665">
    <property type="entry name" value="rve"/>
    <property type="match status" value="1"/>
</dbReference>
<dbReference type="SUPFAM" id="SSF53098">
    <property type="entry name" value="Ribonuclease H-like"/>
    <property type="match status" value="2"/>
</dbReference>
<reference evidence="9" key="2">
    <citation type="submission" date="2025-09" db="UniProtKB">
        <authorList>
            <consortium name="Ensembl"/>
        </authorList>
    </citation>
    <scope>IDENTIFICATION</scope>
</reference>
<dbReference type="Pfam" id="PF00075">
    <property type="entry name" value="RNase_H"/>
    <property type="match status" value="1"/>
</dbReference>
<feature type="domain" description="Integrase catalytic" evidence="8">
    <location>
        <begin position="318"/>
        <end position="475"/>
    </location>
</feature>
<organism evidence="9 10">
    <name type="scientific">Cyanistes caeruleus</name>
    <name type="common">Eurasian blue tit</name>
    <name type="synonym">Parus caeruleus</name>
    <dbReference type="NCBI Taxonomy" id="156563"/>
    <lineage>
        <taxon>Eukaryota</taxon>
        <taxon>Metazoa</taxon>
        <taxon>Chordata</taxon>
        <taxon>Craniata</taxon>
        <taxon>Vertebrata</taxon>
        <taxon>Euteleostomi</taxon>
        <taxon>Archelosauria</taxon>
        <taxon>Archosauria</taxon>
        <taxon>Dinosauria</taxon>
        <taxon>Saurischia</taxon>
        <taxon>Theropoda</taxon>
        <taxon>Coelurosauria</taxon>
        <taxon>Aves</taxon>
        <taxon>Neognathae</taxon>
        <taxon>Neoaves</taxon>
        <taxon>Telluraves</taxon>
        <taxon>Australaves</taxon>
        <taxon>Passeriformes</taxon>
        <taxon>Paridae</taxon>
        <taxon>Cyanistes</taxon>
    </lineage>
</organism>
<protein>
    <submittedName>
        <fullName evidence="9">Uncharacterized protein</fullName>
    </submittedName>
</protein>
<evidence type="ECO:0000256" key="4">
    <source>
        <dbReference type="ARBA" id="ARBA00022759"/>
    </source>
</evidence>
<dbReference type="CDD" id="cd09273">
    <property type="entry name" value="RNase_HI_RT_Bel"/>
    <property type="match status" value="1"/>
</dbReference>
<dbReference type="PANTHER" id="PTHR41694">
    <property type="entry name" value="ENDOGENOUS RETROVIRUS GROUP K MEMBER POL PROTEIN"/>
    <property type="match status" value="1"/>
</dbReference>
<dbReference type="AlphaFoldDB" id="A0A8C0TXE7"/>
<dbReference type="GO" id="GO:0003676">
    <property type="term" value="F:nucleic acid binding"/>
    <property type="evidence" value="ECO:0007669"/>
    <property type="project" value="InterPro"/>
</dbReference>
<evidence type="ECO:0000313" key="10">
    <source>
        <dbReference type="Proteomes" id="UP000694410"/>
    </source>
</evidence>
<dbReference type="Ensembl" id="ENSCCET00000000471.1">
    <property type="protein sequence ID" value="ENSCCEP00000000229.1"/>
    <property type="gene ID" value="ENSCCEG00000000350.1"/>
</dbReference>
<keyword evidence="5" id="KW-0378">Hydrolase</keyword>
<dbReference type="InterPro" id="IPR036397">
    <property type="entry name" value="RNaseH_sf"/>
</dbReference>
<dbReference type="PROSITE" id="PS50994">
    <property type="entry name" value="INTEGRASE"/>
    <property type="match status" value="1"/>
</dbReference>
<feature type="domain" description="RNase H type-1" evidence="7">
    <location>
        <begin position="53"/>
        <end position="201"/>
    </location>
</feature>
<accession>A0A8C0TXE7</accession>
<keyword evidence="4" id="KW-0255">Endonuclease</keyword>
<dbReference type="InterPro" id="IPR012337">
    <property type="entry name" value="RNaseH-like_sf"/>
</dbReference>
<keyword evidence="1" id="KW-0808">Transferase</keyword>
<evidence type="ECO:0000256" key="6">
    <source>
        <dbReference type="ARBA" id="ARBA00022918"/>
    </source>
</evidence>
<evidence type="ECO:0000313" key="9">
    <source>
        <dbReference type="Ensembl" id="ENSCCEP00000000229.1"/>
    </source>
</evidence>
<dbReference type="InterPro" id="IPR001584">
    <property type="entry name" value="Integrase_cat-core"/>
</dbReference>
<keyword evidence="6" id="KW-0695">RNA-directed DNA polymerase</keyword>
<dbReference type="GO" id="GO:0004523">
    <property type="term" value="F:RNA-DNA hybrid ribonuclease activity"/>
    <property type="evidence" value="ECO:0007669"/>
    <property type="project" value="InterPro"/>
</dbReference>
<proteinExistence type="predicted"/>
<dbReference type="GO" id="GO:0003964">
    <property type="term" value="F:RNA-directed DNA polymerase activity"/>
    <property type="evidence" value="ECO:0007669"/>
    <property type="project" value="UniProtKB-KW"/>
</dbReference>
<dbReference type="InterPro" id="IPR040643">
    <property type="entry name" value="MLVIN_C"/>
</dbReference>
<evidence type="ECO:0000259" key="7">
    <source>
        <dbReference type="PROSITE" id="PS50879"/>
    </source>
</evidence>
<dbReference type="PROSITE" id="PS50879">
    <property type="entry name" value="RNASE_H_1"/>
    <property type="match status" value="1"/>
</dbReference>